<keyword evidence="2" id="KW-0812">Transmembrane</keyword>
<keyword evidence="1" id="KW-0175">Coiled coil</keyword>
<dbReference type="OrthoDB" id="9886539at2"/>
<feature type="coiled-coil region" evidence="1">
    <location>
        <begin position="99"/>
        <end position="126"/>
    </location>
</feature>
<dbReference type="Proteomes" id="UP000004699">
    <property type="component" value="Unassembled WGS sequence"/>
</dbReference>
<dbReference type="STRING" id="565045.NOR51B_793"/>
<organism evidence="3 4">
    <name type="scientific">Luminiphilus syltensis NOR5-1B</name>
    <dbReference type="NCBI Taxonomy" id="565045"/>
    <lineage>
        <taxon>Bacteria</taxon>
        <taxon>Pseudomonadati</taxon>
        <taxon>Pseudomonadota</taxon>
        <taxon>Gammaproteobacteria</taxon>
        <taxon>Cellvibrionales</taxon>
        <taxon>Halieaceae</taxon>
        <taxon>Luminiphilus</taxon>
    </lineage>
</organism>
<name>B8KVQ1_9GAMM</name>
<evidence type="ECO:0000256" key="1">
    <source>
        <dbReference type="SAM" id="Coils"/>
    </source>
</evidence>
<accession>B8KVQ1</accession>
<protein>
    <submittedName>
        <fullName evidence="3">Uncharacterized protein</fullName>
    </submittedName>
</protein>
<dbReference type="EMBL" id="DS999411">
    <property type="protein sequence ID" value="EED34853.1"/>
    <property type="molecule type" value="Genomic_DNA"/>
</dbReference>
<feature type="transmembrane region" description="Helical" evidence="2">
    <location>
        <begin position="37"/>
        <end position="57"/>
    </location>
</feature>
<keyword evidence="2" id="KW-1133">Transmembrane helix</keyword>
<sequence length="253" mass="27824">MITEAKNAGPAAKIDNKFFSLLSAPLRMLWWAVRHPLLSMILLLALLCSALMTSLQFSGAAQEHFSNAAQYFGISTVAQVLTNSANIANSELMDVKSKLNLESRKLQQVTAELDSTKAKLKQKETGITGFKTKAQAITRQHNVRMTKVAIKTAAGEVMAWVPVVGDVASMGFAVAGTVEMCRMFKELEVAATEFGMPITLYSGTFCEAPAEFTVSLLATQYNIITDSLTRSLNDQAKVRERYWSNKLFNWLGN</sequence>
<evidence type="ECO:0000313" key="4">
    <source>
        <dbReference type="Proteomes" id="UP000004699"/>
    </source>
</evidence>
<dbReference type="RefSeq" id="WP_009019601.1">
    <property type="nucleotide sequence ID" value="NZ_DS999411.1"/>
</dbReference>
<reference evidence="4" key="1">
    <citation type="journal article" date="2013" name="BMC Microbiol.">
        <title>Taxonomy and evolution of bacteriochlorophyll a-containing members of the OM60/NOR5 clade of marine gammaproteobacteria: description of Luminiphilus syltensis gen. nov., sp. nov., reclassification of Haliea rubra as Pseudohaliea rubra gen. nov., comb. nov., and emendation of Chromatocurvus halotolerans.</title>
        <authorList>
            <person name="Spring S."/>
            <person name="Riedel T."/>
            <person name="Sproer C."/>
            <person name="Yan S."/>
            <person name="Harder J."/>
            <person name="Fuchs B.M."/>
        </authorList>
    </citation>
    <scope>NUCLEOTIDE SEQUENCE [LARGE SCALE GENOMIC DNA]</scope>
    <source>
        <strain evidence="4">NOR51-B</strain>
    </source>
</reference>
<gene>
    <name evidence="3" type="ORF">NOR51B_793</name>
</gene>
<proteinExistence type="predicted"/>
<dbReference type="HOGENOM" id="CLU_926892_0_0_6"/>
<keyword evidence="4" id="KW-1185">Reference proteome</keyword>
<evidence type="ECO:0000256" key="2">
    <source>
        <dbReference type="SAM" id="Phobius"/>
    </source>
</evidence>
<dbReference type="AlphaFoldDB" id="B8KVQ1"/>
<keyword evidence="2" id="KW-0472">Membrane</keyword>
<evidence type="ECO:0000313" key="3">
    <source>
        <dbReference type="EMBL" id="EED34853.1"/>
    </source>
</evidence>